<organism evidence="1 2">
    <name type="scientific">Brenneria goodwinii</name>
    <dbReference type="NCBI Taxonomy" id="1109412"/>
    <lineage>
        <taxon>Bacteria</taxon>
        <taxon>Pseudomonadati</taxon>
        <taxon>Pseudomonadota</taxon>
        <taxon>Gammaproteobacteria</taxon>
        <taxon>Enterobacterales</taxon>
        <taxon>Pectobacteriaceae</taxon>
        <taxon>Brenneria</taxon>
    </lineage>
</organism>
<name>A0A0G4JXF1_9GAMM</name>
<dbReference type="Proteomes" id="UP000044377">
    <property type="component" value="Unassembled WGS sequence"/>
</dbReference>
<protein>
    <submittedName>
        <fullName evidence="1">Uncharacterized protein</fullName>
    </submittedName>
</protein>
<gene>
    <name evidence="1" type="ORF">BN1221_03078</name>
</gene>
<dbReference type="STRING" id="1109412.BN1221_03078"/>
<keyword evidence="2" id="KW-1185">Reference proteome</keyword>
<dbReference type="EMBL" id="CGIG01000001">
    <property type="protein sequence ID" value="CPR18199.1"/>
    <property type="molecule type" value="Genomic_DNA"/>
</dbReference>
<evidence type="ECO:0000313" key="1">
    <source>
        <dbReference type="EMBL" id="CPR18199.1"/>
    </source>
</evidence>
<reference evidence="2" key="1">
    <citation type="submission" date="2015-01" db="EMBL/GenBank/DDBJ databases">
        <authorList>
            <person name="Paterson Steve"/>
        </authorList>
    </citation>
    <scope>NUCLEOTIDE SEQUENCE [LARGE SCALE GENOMIC DNA]</scope>
    <source>
        <strain evidence="2">OBR1</strain>
    </source>
</reference>
<sequence>MVSNGPCLDASYPPGKIQTVNPLHPLTDILLSECIRIQQDELSHALQQLTLSCIIPGVTEQLTLICWHGLINGYGANDILSLVGKPAYGIDDFLQQWRKHHPILFSQIEDYVFFACFSNWSTYR</sequence>
<dbReference type="AlphaFoldDB" id="A0A0G4JXF1"/>
<accession>A0A0G4JXF1</accession>
<proteinExistence type="predicted"/>
<evidence type="ECO:0000313" key="2">
    <source>
        <dbReference type="Proteomes" id="UP000044377"/>
    </source>
</evidence>